<dbReference type="GO" id="GO:0016161">
    <property type="term" value="F:beta-amylase activity"/>
    <property type="evidence" value="ECO:0007669"/>
    <property type="project" value="UniProtKB-EC"/>
</dbReference>
<comment type="catalytic activity">
    <reaction evidence="1 8">
        <text>Hydrolysis of (1-&gt;4)-alpha-D-glucosidic linkages in polysaccharides so as to remove successive maltose units from the non-reducing ends of the chains.</text>
        <dbReference type="EC" id="3.2.1.2"/>
    </reaction>
</comment>
<dbReference type="OrthoDB" id="1660156at2759"/>
<keyword evidence="6 8" id="KW-0326">Glycosidase</keyword>
<sequence>MYNTSSMALGGDGLALDSAVGSSDLVMRTLVLGWRSHSSETLPLDACYDRTPQQGGAEDRLAWASAVPPPGAAHGSDYVNAPLLGASDSSRTPDSVPVFVMLPLDTINAEGVFRYATVPWFTAALQLLANSGVHGVAVDVWWSAVERSPRVYNWAGYKQLLEVLRPTGLKLQAVLSFHACGGNVGDLVQIPLPSWVLQAGQQDPDIFFTDRPRQGAGLGQRNKEYVSFWADDEPVLAGRTPMQVGGRRGPGALGAGRGHVLRCYEEFMASFGDAFAGDLGGLLEEVVVGMGPCGELRYPSYVEANGWRFPGVGEFQCYDRRALASLAAAARERGHPEWGYSGPHDSGEYNSSPHDTGFFAPDGSWDSAYGDFFLSWYSGTLRNHGEKLLAAASRTLGRFQRPSRGGAAPAQPGSPLGRGAAALLQRLQQAVLSGGGAAAVAGGEGPFANAQAAAAASAACGAASPLDAWAGGGAAAAASAGECSSGSANSPLDGLMSRLGLAAGAGSAGGATSTGSGRNSCSSSSGGSSGGGGGGLGAAGGSGASSGGICGPDLGSV</sequence>
<keyword evidence="4 8" id="KW-0378">Hydrolase</keyword>
<dbReference type="PANTHER" id="PTHR31352:SF1">
    <property type="entry name" value="BETA-AMYLASE 3, CHLOROPLASTIC"/>
    <property type="match status" value="1"/>
</dbReference>
<dbReference type="EMBL" id="KK104069">
    <property type="protein sequence ID" value="KIY94484.1"/>
    <property type="molecule type" value="Genomic_DNA"/>
</dbReference>
<dbReference type="AlphaFoldDB" id="A0A0D2LS20"/>
<evidence type="ECO:0000313" key="11">
    <source>
        <dbReference type="Proteomes" id="UP000054498"/>
    </source>
</evidence>
<dbReference type="InterPro" id="IPR018238">
    <property type="entry name" value="Glyco_hydro_14_CS"/>
</dbReference>
<feature type="non-terminal residue" evidence="10">
    <location>
        <position position="557"/>
    </location>
</feature>
<dbReference type="SUPFAM" id="SSF51445">
    <property type="entry name" value="(Trans)glycosidases"/>
    <property type="match status" value="1"/>
</dbReference>
<dbReference type="RefSeq" id="XP_013893504.1">
    <property type="nucleotide sequence ID" value="XM_014038050.1"/>
</dbReference>
<dbReference type="KEGG" id="mng:MNEG_13478"/>
<evidence type="ECO:0000256" key="7">
    <source>
        <dbReference type="ARBA" id="ARBA00023326"/>
    </source>
</evidence>
<name>A0A0D2LS20_9CHLO</name>
<dbReference type="GO" id="GO:0000272">
    <property type="term" value="P:polysaccharide catabolic process"/>
    <property type="evidence" value="ECO:0007669"/>
    <property type="project" value="UniProtKB-KW"/>
</dbReference>
<keyword evidence="11" id="KW-1185">Reference proteome</keyword>
<keyword evidence="7 8" id="KW-0624">Polysaccharide degradation</keyword>
<feature type="compositionally biased region" description="Low complexity" evidence="9">
    <location>
        <begin position="508"/>
        <end position="526"/>
    </location>
</feature>
<feature type="compositionally biased region" description="Gly residues" evidence="9">
    <location>
        <begin position="527"/>
        <end position="550"/>
    </location>
</feature>
<dbReference type="PROSITE" id="PS00506">
    <property type="entry name" value="BETA_AMYLASE_1"/>
    <property type="match status" value="1"/>
</dbReference>
<evidence type="ECO:0000256" key="8">
    <source>
        <dbReference type="RuleBase" id="RU000509"/>
    </source>
</evidence>
<dbReference type="EC" id="3.2.1.2" evidence="3 8"/>
<evidence type="ECO:0000256" key="2">
    <source>
        <dbReference type="ARBA" id="ARBA00005652"/>
    </source>
</evidence>
<dbReference type="GeneID" id="25730944"/>
<dbReference type="PANTHER" id="PTHR31352">
    <property type="entry name" value="BETA-AMYLASE 1, CHLOROPLASTIC"/>
    <property type="match status" value="1"/>
</dbReference>
<dbReference type="InterPro" id="IPR001554">
    <property type="entry name" value="Glyco_hydro_14"/>
</dbReference>
<evidence type="ECO:0000256" key="9">
    <source>
        <dbReference type="SAM" id="MobiDB-lite"/>
    </source>
</evidence>
<gene>
    <name evidence="10" type="ORF">MNEG_13478</name>
</gene>
<dbReference type="Pfam" id="PF01373">
    <property type="entry name" value="Glyco_hydro_14"/>
    <property type="match status" value="2"/>
</dbReference>
<evidence type="ECO:0000256" key="5">
    <source>
        <dbReference type="ARBA" id="ARBA00023277"/>
    </source>
</evidence>
<dbReference type="PRINTS" id="PR00750">
    <property type="entry name" value="BETAAMYLASE"/>
</dbReference>
<keyword evidence="5 8" id="KW-0119">Carbohydrate metabolism</keyword>
<feature type="region of interest" description="Disordered" evidence="9">
    <location>
        <begin position="508"/>
        <end position="557"/>
    </location>
</feature>
<accession>A0A0D2LS20</accession>
<evidence type="ECO:0000313" key="10">
    <source>
        <dbReference type="EMBL" id="KIY94484.1"/>
    </source>
</evidence>
<protein>
    <recommendedName>
        <fullName evidence="3 8">Beta-amylase</fullName>
        <ecNumber evidence="3 8">3.2.1.2</ecNumber>
    </recommendedName>
</protein>
<comment type="similarity">
    <text evidence="2 8">Belongs to the glycosyl hydrolase 14 family.</text>
</comment>
<dbReference type="Proteomes" id="UP000054498">
    <property type="component" value="Unassembled WGS sequence"/>
</dbReference>
<dbReference type="Gene3D" id="3.20.20.80">
    <property type="entry name" value="Glycosidases"/>
    <property type="match status" value="1"/>
</dbReference>
<dbReference type="InterPro" id="IPR017853">
    <property type="entry name" value="GH"/>
</dbReference>
<evidence type="ECO:0000256" key="1">
    <source>
        <dbReference type="ARBA" id="ARBA00000546"/>
    </source>
</evidence>
<reference evidence="10 11" key="1">
    <citation type="journal article" date="2013" name="BMC Genomics">
        <title>Reconstruction of the lipid metabolism for the microalga Monoraphidium neglectum from its genome sequence reveals characteristics suitable for biofuel production.</title>
        <authorList>
            <person name="Bogen C."/>
            <person name="Al-Dilaimi A."/>
            <person name="Albersmeier A."/>
            <person name="Wichmann J."/>
            <person name="Grundmann M."/>
            <person name="Rupp O."/>
            <person name="Lauersen K.J."/>
            <person name="Blifernez-Klassen O."/>
            <person name="Kalinowski J."/>
            <person name="Goesmann A."/>
            <person name="Mussgnug J.H."/>
            <person name="Kruse O."/>
        </authorList>
    </citation>
    <scope>NUCLEOTIDE SEQUENCE [LARGE SCALE GENOMIC DNA]</scope>
    <source>
        <strain evidence="10 11">SAG 48.87</strain>
    </source>
</reference>
<evidence type="ECO:0000256" key="4">
    <source>
        <dbReference type="ARBA" id="ARBA00022801"/>
    </source>
</evidence>
<evidence type="ECO:0000256" key="6">
    <source>
        <dbReference type="ARBA" id="ARBA00023295"/>
    </source>
</evidence>
<dbReference type="STRING" id="145388.A0A0D2LS20"/>
<proteinExistence type="inferred from homology"/>
<organism evidence="10 11">
    <name type="scientific">Monoraphidium neglectum</name>
    <dbReference type="NCBI Taxonomy" id="145388"/>
    <lineage>
        <taxon>Eukaryota</taxon>
        <taxon>Viridiplantae</taxon>
        <taxon>Chlorophyta</taxon>
        <taxon>core chlorophytes</taxon>
        <taxon>Chlorophyceae</taxon>
        <taxon>CS clade</taxon>
        <taxon>Sphaeropleales</taxon>
        <taxon>Selenastraceae</taxon>
        <taxon>Monoraphidium</taxon>
    </lineage>
</organism>
<evidence type="ECO:0000256" key="3">
    <source>
        <dbReference type="ARBA" id="ARBA00012594"/>
    </source>
</evidence>